<dbReference type="EMBL" id="BARS01004664">
    <property type="protein sequence ID" value="GAF81725.1"/>
    <property type="molecule type" value="Genomic_DNA"/>
</dbReference>
<proteinExistence type="predicted"/>
<feature type="non-terminal residue" evidence="1">
    <location>
        <position position="1"/>
    </location>
</feature>
<accession>X0TZX9</accession>
<comment type="caution">
    <text evidence="1">The sequence shown here is derived from an EMBL/GenBank/DDBJ whole genome shotgun (WGS) entry which is preliminary data.</text>
</comment>
<dbReference type="AlphaFoldDB" id="X0TZX9"/>
<evidence type="ECO:0000313" key="1">
    <source>
        <dbReference type="EMBL" id="GAF81725.1"/>
    </source>
</evidence>
<dbReference type="InterPro" id="IPR056909">
    <property type="entry name" value="SU10_portal"/>
</dbReference>
<sequence length="451" mass="51967">PERVTIPIPIYNAQGIPVDVEYKEVMKEMPQMVYNAPYCEVLHNKMFVPHPHYKNIQEMPFVFCVYKKPADYFVEMAKQGRFRNIEEMGWPEGSNTLNYVSPWDGRAATSEEVWKSVTIEDAYQFTEDALLDGRIPYVDIVEGFGKWVFPEDETPNVITSTGGYKIKGKETDGLVKLGNYKVVLSLEKWPYPTRPFFNIQAYRNPELFWDIGIIELGKDIQEQYNTMGNARFQNAIMLVNQMMKVNINADIDPESLIPKPNGLIPLEDMNDVQPLVIPDATQAGAFREQEAFFEQTIEEMTGVYKYSMGATPPRQEHVGTIMSLQSMGEARTRLLLMTMDHQGFQPLLKYFMTLNAQHLPTGFEARLLDGTGAADFVPMFAEDLKSDYDFTARYTSMEPALGKSYRAQQLFQYAQMWQQSPHLNQVEFMKAIFELMDLKQPDRFLKTPEQM</sequence>
<dbReference type="Pfam" id="PF23899">
    <property type="entry name" value="SU10_portal"/>
    <property type="match status" value="1"/>
</dbReference>
<gene>
    <name evidence="1" type="ORF">S01H1_09129</name>
</gene>
<name>X0TZX9_9ZZZZ</name>
<feature type="non-terminal residue" evidence="1">
    <location>
        <position position="451"/>
    </location>
</feature>
<organism evidence="1">
    <name type="scientific">marine sediment metagenome</name>
    <dbReference type="NCBI Taxonomy" id="412755"/>
    <lineage>
        <taxon>unclassified sequences</taxon>
        <taxon>metagenomes</taxon>
        <taxon>ecological metagenomes</taxon>
    </lineage>
</organism>
<reference evidence="1" key="1">
    <citation type="journal article" date="2014" name="Front. Microbiol.">
        <title>High frequency of phylogenetically diverse reductive dehalogenase-homologous genes in deep subseafloor sedimentary metagenomes.</title>
        <authorList>
            <person name="Kawai M."/>
            <person name="Futagami T."/>
            <person name="Toyoda A."/>
            <person name="Takaki Y."/>
            <person name="Nishi S."/>
            <person name="Hori S."/>
            <person name="Arai W."/>
            <person name="Tsubouchi T."/>
            <person name="Morono Y."/>
            <person name="Uchiyama I."/>
            <person name="Ito T."/>
            <person name="Fujiyama A."/>
            <person name="Inagaki F."/>
            <person name="Takami H."/>
        </authorList>
    </citation>
    <scope>NUCLEOTIDE SEQUENCE</scope>
    <source>
        <strain evidence="1">Expedition CK06-06</strain>
    </source>
</reference>
<protein>
    <submittedName>
        <fullName evidence="1">Uncharacterized protein</fullName>
    </submittedName>
</protein>